<reference evidence="2" key="1">
    <citation type="submission" date="2014-09" db="EMBL/GenBank/DDBJ databases">
        <authorList>
            <person name="Magalhaes I.L.F."/>
            <person name="Oliveira U."/>
            <person name="Santos F.R."/>
            <person name="Vidigal T.H.D.A."/>
            <person name="Brescovit A.D."/>
            <person name="Santos A.J."/>
        </authorList>
    </citation>
    <scope>NUCLEOTIDE SEQUENCE</scope>
    <source>
        <tissue evidence="2">Shoot tissue taken approximately 20 cm above the soil surface</tissue>
    </source>
</reference>
<reference evidence="2" key="2">
    <citation type="journal article" date="2015" name="Data Brief">
        <title>Shoot transcriptome of the giant reed, Arundo donax.</title>
        <authorList>
            <person name="Barrero R.A."/>
            <person name="Guerrero F.D."/>
            <person name="Moolhuijzen P."/>
            <person name="Goolsby J.A."/>
            <person name="Tidwell J."/>
            <person name="Bellgard S.E."/>
            <person name="Bellgard M.I."/>
        </authorList>
    </citation>
    <scope>NUCLEOTIDE SEQUENCE</scope>
    <source>
        <tissue evidence="2">Shoot tissue taken approximately 20 cm above the soil surface</tissue>
    </source>
</reference>
<evidence type="ECO:0000313" key="2">
    <source>
        <dbReference type="EMBL" id="JAD52833.1"/>
    </source>
</evidence>
<organism evidence="2">
    <name type="scientific">Arundo donax</name>
    <name type="common">Giant reed</name>
    <name type="synonym">Donax arundinaceus</name>
    <dbReference type="NCBI Taxonomy" id="35708"/>
    <lineage>
        <taxon>Eukaryota</taxon>
        <taxon>Viridiplantae</taxon>
        <taxon>Streptophyta</taxon>
        <taxon>Embryophyta</taxon>
        <taxon>Tracheophyta</taxon>
        <taxon>Spermatophyta</taxon>
        <taxon>Magnoliopsida</taxon>
        <taxon>Liliopsida</taxon>
        <taxon>Poales</taxon>
        <taxon>Poaceae</taxon>
        <taxon>PACMAD clade</taxon>
        <taxon>Arundinoideae</taxon>
        <taxon>Arundineae</taxon>
        <taxon>Arundo</taxon>
    </lineage>
</organism>
<dbReference type="EMBL" id="GBRH01245062">
    <property type="protein sequence ID" value="JAD52833.1"/>
    <property type="molecule type" value="Transcribed_RNA"/>
</dbReference>
<name>A0A0A9ASH6_ARUDO</name>
<accession>A0A0A9ASH6</accession>
<feature type="region of interest" description="Disordered" evidence="1">
    <location>
        <begin position="1"/>
        <end position="23"/>
    </location>
</feature>
<sequence>MVQNKYNLNSQSLSPYKHNQDPASRSNYFSLETALILLIRLRQGYWQIAHLHKLRN</sequence>
<protein>
    <submittedName>
        <fullName evidence="2">Uncharacterized protein</fullName>
    </submittedName>
</protein>
<feature type="compositionally biased region" description="Polar residues" evidence="1">
    <location>
        <begin position="1"/>
        <end position="14"/>
    </location>
</feature>
<dbReference type="AlphaFoldDB" id="A0A0A9ASH6"/>
<proteinExistence type="predicted"/>
<evidence type="ECO:0000256" key="1">
    <source>
        <dbReference type="SAM" id="MobiDB-lite"/>
    </source>
</evidence>